<dbReference type="Proteomes" id="UP000622890">
    <property type="component" value="Unassembled WGS sequence"/>
</dbReference>
<feature type="signal peptide" evidence="1">
    <location>
        <begin position="1"/>
        <end position="28"/>
    </location>
</feature>
<evidence type="ECO:0000313" key="3">
    <source>
        <dbReference type="Proteomes" id="UP000622890"/>
    </source>
</evidence>
<sequence>MQKGKTLFQTGAIGAALVCAIAAGNAHAGQSQQFSATINTTEQLVMGNPLCPGQAAGVGAGTGTSNVFAKSPNGAPVPVGMASTDCVQTDGAQPPLTLTFQNGYFILTGPGGDSIMAKYTGYLNLDPANSVVLPVYKFNGSTQFIITGGTGRFARASGVGTISGSETVNFLNGTSQGMLNAVGTINY</sequence>
<dbReference type="EMBL" id="JAEPBG010000008">
    <property type="protein sequence ID" value="MBK4736634.1"/>
    <property type="molecule type" value="Genomic_DNA"/>
</dbReference>
<feature type="chain" id="PRO_5037289617" evidence="1">
    <location>
        <begin position="29"/>
        <end position="187"/>
    </location>
</feature>
<dbReference type="RefSeq" id="WP_200594257.1">
    <property type="nucleotide sequence ID" value="NZ_JAEPBG010000008.1"/>
</dbReference>
<keyword evidence="3" id="KW-1185">Reference proteome</keyword>
<proteinExistence type="predicted"/>
<dbReference type="AlphaFoldDB" id="A0A934T126"/>
<gene>
    <name evidence="2" type="ORF">JJB74_18570</name>
</gene>
<evidence type="ECO:0000313" key="2">
    <source>
        <dbReference type="EMBL" id="MBK4736634.1"/>
    </source>
</evidence>
<accession>A0A934T126</accession>
<evidence type="ECO:0000256" key="1">
    <source>
        <dbReference type="SAM" id="SignalP"/>
    </source>
</evidence>
<protein>
    <submittedName>
        <fullName evidence="2">Uncharacterized protein</fullName>
    </submittedName>
</protein>
<name>A0A934T126_9BURK</name>
<organism evidence="2 3">
    <name type="scientific">Noviherbaspirillum pedocola</name>
    <dbReference type="NCBI Taxonomy" id="2801341"/>
    <lineage>
        <taxon>Bacteria</taxon>
        <taxon>Pseudomonadati</taxon>
        <taxon>Pseudomonadota</taxon>
        <taxon>Betaproteobacteria</taxon>
        <taxon>Burkholderiales</taxon>
        <taxon>Oxalobacteraceae</taxon>
        <taxon>Noviherbaspirillum</taxon>
    </lineage>
</organism>
<keyword evidence="1" id="KW-0732">Signal</keyword>
<reference evidence="2" key="1">
    <citation type="submission" date="2021-01" db="EMBL/GenBank/DDBJ databases">
        <title>Genome sequence of strain Noviherbaspirillum sp. DKR-6.</title>
        <authorList>
            <person name="Chaudhary D.K."/>
        </authorList>
    </citation>
    <scope>NUCLEOTIDE SEQUENCE</scope>
    <source>
        <strain evidence="2">DKR-6</strain>
    </source>
</reference>
<comment type="caution">
    <text evidence="2">The sequence shown here is derived from an EMBL/GenBank/DDBJ whole genome shotgun (WGS) entry which is preliminary data.</text>
</comment>